<dbReference type="SUPFAM" id="SSF52266">
    <property type="entry name" value="SGNH hydrolase"/>
    <property type="match status" value="1"/>
</dbReference>
<feature type="transmembrane region" description="Helical" evidence="1">
    <location>
        <begin position="6"/>
        <end position="23"/>
    </location>
</feature>
<dbReference type="InterPro" id="IPR036514">
    <property type="entry name" value="SGNH_hydro_sf"/>
</dbReference>
<organism evidence="3 4">
    <name type="scientific">Polaribacter aquimarinus</name>
    <dbReference type="NCBI Taxonomy" id="2100726"/>
    <lineage>
        <taxon>Bacteria</taxon>
        <taxon>Pseudomonadati</taxon>
        <taxon>Bacteroidota</taxon>
        <taxon>Flavobacteriia</taxon>
        <taxon>Flavobacteriales</taxon>
        <taxon>Flavobacteriaceae</taxon>
    </lineage>
</organism>
<evidence type="ECO:0000313" key="3">
    <source>
        <dbReference type="EMBL" id="PWG04610.1"/>
    </source>
</evidence>
<keyword evidence="1" id="KW-0812">Transmembrane</keyword>
<accession>A0A2U2J8E7</accession>
<keyword evidence="1" id="KW-0472">Membrane</keyword>
<dbReference type="PANTHER" id="PTHR30383">
    <property type="entry name" value="THIOESTERASE 1/PROTEASE 1/LYSOPHOSPHOLIPASE L1"/>
    <property type="match status" value="1"/>
</dbReference>
<dbReference type="Pfam" id="PF13472">
    <property type="entry name" value="Lipase_GDSL_2"/>
    <property type="match status" value="1"/>
</dbReference>
<evidence type="ECO:0000259" key="2">
    <source>
        <dbReference type="Pfam" id="PF13472"/>
    </source>
</evidence>
<protein>
    <recommendedName>
        <fullName evidence="2">SGNH hydrolase-type esterase domain-containing protein</fullName>
    </recommendedName>
</protein>
<dbReference type="InterPro" id="IPR013830">
    <property type="entry name" value="SGNH_hydro"/>
</dbReference>
<feature type="domain" description="SGNH hydrolase-type esterase" evidence="2">
    <location>
        <begin position="69"/>
        <end position="223"/>
    </location>
</feature>
<gene>
    <name evidence="3" type="ORF">DIS07_11745</name>
</gene>
<evidence type="ECO:0000256" key="1">
    <source>
        <dbReference type="SAM" id="Phobius"/>
    </source>
</evidence>
<dbReference type="Gene3D" id="3.40.50.1110">
    <property type="entry name" value="SGNH hydrolase"/>
    <property type="match status" value="1"/>
</dbReference>
<dbReference type="InterPro" id="IPR051532">
    <property type="entry name" value="Ester_Hydrolysis_Enzymes"/>
</dbReference>
<keyword evidence="4" id="KW-1185">Reference proteome</keyword>
<comment type="caution">
    <text evidence="3">The sequence shown here is derived from an EMBL/GenBank/DDBJ whole genome shotgun (WGS) entry which is preliminary data.</text>
</comment>
<keyword evidence="1" id="KW-1133">Transmembrane helix</keyword>
<dbReference type="AlphaFoldDB" id="A0A2U2J8E7"/>
<name>A0A2U2J8E7_9FLAO</name>
<dbReference type="OrthoDB" id="9790057at2"/>
<dbReference type="EMBL" id="QFFG01000005">
    <property type="protein sequence ID" value="PWG04610.1"/>
    <property type="molecule type" value="Genomic_DNA"/>
</dbReference>
<evidence type="ECO:0000313" key="4">
    <source>
        <dbReference type="Proteomes" id="UP000245670"/>
    </source>
</evidence>
<sequence>MQKKNLKMLNILLIIIMISIFIYEKYPYKIYNKIKPTKFSESSHLKNENFKQQLGLYEHYRKKGKIVMLGNSITYRVNWNELLDRGDIINRGVESDITNGFLDRMEFIFNVYPKLCFIMGGVNDLRKGIDIETTTNNLLKISKLLQERKIIPIIFSVLYVDKAYPNYKDFNMSVTFLNQKLKDMCAINGIDFINLNKKLSKNGILKKEYSLDGTHLTGLGYKAWGEIMSPIIKEKLSH</sequence>
<proteinExistence type="predicted"/>
<reference evidence="3 4" key="1">
    <citation type="submission" date="2018-05" db="EMBL/GenBank/DDBJ databases">
        <title>Polaribacter aquimarinus sp. nov., isolated from sediment in a sediment of sea.</title>
        <authorList>
            <person name="Lu D."/>
        </authorList>
    </citation>
    <scope>NUCLEOTIDE SEQUENCE [LARGE SCALE GENOMIC DNA]</scope>
    <source>
        <strain evidence="3 4">ZY113</strain>
    </source>
</reference>
<dbReference type="Proteomes" id="UP000245670">
    <property type="component" value="Unassembled WGS sequence"/>
</dbReference>
<dbReference type="PANTHER" id="PTHR30383:SF5">
    <property type="entry name" value="SGNH HYDROLASE-TYPE ESTERASE DOMAIN-CONTAINING PROTEIN"/>
    <property type="match status" value="1"/>
</dbReference>
<dbReference type="GO" id="GO:0004622">
    <property type="term" value="F:phosphatidylcholine lysophospholipase activity"/>
    <property type="evidence" value="ECO:0007669"/>
    <property type="project" value="TreeGrafter"/>
</dbReference>